<protein>
    <submittedName>
        <fullName evidence="4">Uncharacterized protein</fullName>
    </submittedName>
</protein>
<accession>A0A915MMQ6</accession>
<keyword evidence="1" id="KW-0175">Coiled coil</keyword>
<evidence type="ECO:0000256" key="1">
    <source>
        <dbReference type="SAM" id="Coils"/>
    </source>
</evidence>
<dbReference type="AlphaFoldDB" id="A0A915MMQ6"/>
<sequence>MNEFFVEPINNGNKERRNTFANSLAMLSSTFLGRKKSFASSDKPKLKRNTSEIYGKGAESTQTSSFMGLLRKSSIIENQSALFGSSSTCQEDTNIDLPEEALAGLTEEERSHIFKVMAESRQRTNLIQRINVEEQIPSQVNPLETEISLPMGEFNEKQVEKLDEEEVMKDDELIVEELFGDELDKENEELEVKDLNEELNEEKEEVIEVEDYLDKLRKVKEEEELLKKIIKKESKETFKTSKFGFGGFLSFSQRLANKVSDTFTVSNIVDEELINKDKQIEDQSLREILLIEKSEETPKQELTEEELEHIRKVTELAALKKESSSSNSSPFCPEFWLQNNQTKSEKEIFEMANNNNVDSRSSSGIGDSEGEQSG</sequence>
<feature type="coiled-coil region" evidence="1">
    <location>
        <begin position="185"/>
        <end position="236"/>
    </location>
</feature>
<dbReference type="WBParaSite" id="scaffold41385_cov284.g23841">
    <property type="protein sequence ID" value="scaffold41385_cov284.g23841"/>
    <property type="gene ID" value="scaffold41385_cov284.g23841"/>
</dbReference>
<name>A0A915MMQ6_MELJA</name>
<reference evidence="4" key="1">
    <citation type="submission" date="2022-11" db="UniProtKB">
        <authorList>
            <consortium name="WormBaseParasite"/>
        </authorList>
    </citation>
    <scope>IDENTIFICATION</scope>
</reference>
<evidence type="ECO:0000256" key="2">
    <source>
        <dbReference type="SAM" id="MobiDB-lite"/>
    </source>
</evidence>
<feature type="region of interest" description="Disordered" evidence="2">
    <location>
        <begin position="349"/>
        <end position="374"/>
    </location>
</feature>
<feature type="compositionally biased region" description="Polar residues" evidence="2">
    <location>
        <begin position="352"/>
        <end position="374"/>
    </location>
</feature>
<proteinExistence type="predicted"/>
<dbReference type="Proteomes" id="UP000887561">
    <property type="component" value="Unplaced"/>
</dbReference>
<evidence type="ECO:0000313" key="4">
    <source>
        <dbReference type="WBParaSite" id="scaffold41385_cov284.g23841"/>
    </source>
</evidence>
<keyword evidence="3" id="KW-1185">Reference proteome</keyword>
<evidence type="ECO:0000313" key="3">
    <source>
        <dbReference type="Proteomes" id="UP000887561"/>
    </source>
</evidence>
<organism evidence="3 4">
    <name type="scientific">Meloidogyne javanica</name>
    <name type="common">Root-knot nematode worm</name>
    <dbReference type="NCBI Taxonomy" id="6303"/>
    <lineage>
        <taxon>Eukaryota</taxon>
        <taxon>Metazoa</taxon>
        <taxon>Ecdysozoa</taxon>
        <taxon>Nematoda</taxon>
        <taxon>Chromadorea</taxon>
        <taxon>Rhabditida</taxon>
        <taxon>Tylenchina</taxon>
        <taxon>Tylenchomorpha</taxon>
        <taxon>Tylenchoidea</taxon>
        <taxon>Meloidogynidae</taxon>
        <taxon>Meloidogyninae</taxon>
        <taxon>Meloidogyne</taxon>
        <taxon>Meloidogyne incognita group</taxon>
    </lineage>
</organism>